<dbReference type="Proteomes" id="UP000001192">
    <property type="component" value="Plasmid pBPHY01"/>
</dbReference>
<organism evidence="1 2">
    <name type="scientific">Paraburkholderia phymatum (strain DSM 17167 / CIP 108236 / LMG 21445 / STM815)</name>
    <name type="common">Burkholderia phymatum</name>
    <dbReference type="NCBI Taxonomy" id="391038"/>
    <lineage>
        <taxon>Bacteria</taxon>
        <taxon>Pseudomonadati</taxon>
        <taxon>Pseudomonadota</taxon>
        <taxon>Betaproteobacteria</taxon>
        <taxon>Burkholderiales</taxon>
        <taxon>Burkholderiaceae</taxon>
        <taxon>Paraburkholderia</taxon>
    </lineage>
</organism>
<evidence type="ECO:0000313" key="1">
    <source>
        <dbReference type="EMBL" id="ACC74855.1"/>
    </source>
</evidence>
<dbReference type="HOGENOM" id="CLU_3388481_0_0_4"/>
<gene>
    <name evidence="1" type="ordered locus">Bphy_5789</name>
</gene>
<sequence length="32" mass="3381">MPVQAEMGSSPFIGNAGANPQVVTRVGLRHRC</sequence>
<geneLocation type="plasmid" evidence="1 2">
    <name>pBPHY01</name>
</geneLocation>
<dbReference type="AlphaFoldDB" id="B2JV78"/>
<keyword evidence="2" id="KW-1185">Reference proteome</keyword>
<dbReference type="EMBL" id="CP001045">
    <property type="protein sequence ID" value="ACC74855.1"/>
    <property type="molecule type" value="Genomic_DNA"/>
</dbReference>
<dbReference type="KEGG" id="bph:Bphy_5789"/>
<evidence type="ECO:0000313" key="2">
    <source>
        <dbReference type="Proteomes" id="UP000001192"/>
    </source>
</evidence>
<keyword evidence="1" id="KW-0614">Plasmid</keyword>
<name>B2JV78_PARP8</name>
<protein>
    <submittedName>
        <fullName evidence="1">Uncharacterized protein</fullName>
    </submittedName>
</protein>
<accession>B2JV78</accession>
<reference evidence="2" key="1">
    <citation type="journal article" date="2014" name="Stand. Genomic Sci.">
        <title>Complete genome sequence of Burkholderia phymatum STM815(T), a broad host range and efficient nitrogen-fixing symbiont of Mimosa species.</title>
        <authorList>
            <person name="Moulin L."/>
            <person name="Klonowska A."/>
            <person name="Caroline B."/>
            <person name="Booth K."/>
            <person name="Vriezen J.A."/>
            <person name="Melkonian R."/>
            <person name="James E.K."/>
            <person name="Young J.P."/>
            <person name="Bena G."/>
            <person name="Hauser L."/>
            <person name="Land M."/>
            <person name="Kyrpides N."/>
            <person name="Bruce D."/>
            <person name="Chain P."/>
            <person name="Copeland A."/>
            <person name="Pitluck S."/>
            <person name="Woyke T."/>
            <person name="Lizotte-Waniewski M."/>
            <person name="Bristow J."/>
            <person name="Riley M."/>
        </authorList>
    </citation>
    <scope>NUCLEOTIDE SEQUENCE [LARGE SCALE GENOMIC DNA]</scope>
    <source>
        <strain evidence="2">DSM 17167 / CIP 108236 / LMG 21445 / STM815</strain>
        <plasmid evidence="2">Plasmid pBPHY01</plasmid>
    </source>
</reference>
<proteinExistence type="predicted"/>